<protein>
    <submittedName>
        <fullName evidence="1">Uncharacterized protein</fullName>
    </submittedName>
</protein>
<dbReference type="Proteomes" id="UP000572984">
    <property type="component" value="Unassembled WGS sequence"/>
</dbReference>
<name>A0A838BMY1_9HYPH</name>
<accession>A0A838BMY1</accession>
<comment type="caution">
    <text evidence="1">The sequence shown here is derived from an EMBL/GenBank/DDBJ whole genome shotgun (WGS) entry which is preliminary data.</text>
</comment>
<organism evidence="1 2">
    <name type="scientific">Microvirga mediterraneensis</name>
    <dbReference type="NCBI Taxonomy" id="2754695"/>
    <lineage>
        <taxon>Bacteria</taxon>
        <taxon>Pseudomonadati</taxon>
        <taxon>Pseudomonadota</taxon>
        <taxon>Alphaproteobacteria</taxon>
        <taxon>Hyphomicrobiales</taxon>
        <taxon>Methylobacteriaceae</taxon>
        <taxon>Microvirga</taxon>
    </lineage>
</organism>
<reference evidence="1 2" key="1">
    <citation type="submission" date="2020-07" db="EMBL/GenBank/DDBJ databases">
        <title>Draft genome and description of Microvirga mediterraneensis Marseille-Q2068 sp. nov.</title>
        <authorList>
            <person name="Boxberger M."/>
        </authorList>
    </citation>
    <scope>NUCLEOTIDE SEQUENCE [LARGE SCALE GENOMIC DNA]</scope>
    <source>
        <strain evidence="1 2">Marseille-Q2068</strain>
    </source>
</reference>
<dbReference type="AlphaFoldDB" id="A0A838BMY1"/>
<evidence type="ECO:0000313" key="1">
    <source>
        <dbReference type="EMBL" id="MBA1157044.1"/>
    </source>
</evidence>
<dbReference type="RefSeq" id="WP_181052562.1">
    <property type="nucleotide sequence ID" value="NZ_JACDXJ010000001.1"/>
</dbReference>
<sequence>MTQGKNGDDNALAELASAAEVLASVLEVEKNEILKQLTELVNRRAALERVKKRPSLRLVLDL</sequence>
<evidence type="ECO:0000313" key="2">
    <source>
        <dbReference type="Proteomes" id="UP000572984"/>
    </source>
</evidence>
<proteinExistence type="predicted"/>
<dbReference type="EMBL" id="JACDXJ010000001">
    <property type="protein sequence ID" value="MBA1157044.1"/>
    <property type="molecule type" value="Genomic_DNA"/>
</dbReference>
<gene>
    <name evidence="1" type="ORF">H0S73_12990</name>
</gene>
<keyword evidence="2" id="KW-1185">Reference proteome</keyword>